<proteinExistence type="predicted"/>
<evidence type="ECO:0000313" key="1">
    <source>
        <dbReference type="EMBL" id="KAK7682893.1"/>
    </source>
</evidence>
<protein>
    <submittedName>
        <fullName evidence="1">Uncharacterized protein</fullName>
    </submittedName>
</protein>
<dbReference type="EMBL" id="JASBNA010000033">
    <property type="protein sequence ID" value="KAK7682893.1"/>
    <property type="molecule type" value="Genomic_DNA"/>
</dbReference>
<name>A0AAW0FZ24_9APHY</name>
<organism evidence="1 2">
    <name type="scientific">Cerrena zonata</name>
    <dbReference type="NCBI Taxonomy" id="2478898"/>
    <lineage>
        <taxon>Eukaryota</taxon>
        <taxon>Fungi</taxon>
        <taxon>Dikarya</taxon>
        <taxon>Basidiomycota</taxon>
        <taxon>Agaricomycotina</taxon>
        <taxon>Agaricomycetes</taxon>
        <taxon>Polyporales</taxon>
        <taxon>Cerrenaceae</taxon>
        <taxon>Cerrena</taxon>
    </lineage>
</organism>
<reference evidence="1 2" key="1">
    <citation type="submission" date="2022-09" db="EMBL/GenBank/DDBJ databases">
        <authorList>
            <person name="Palmer J.M."/>
        </authorList>
    </citation>
    <scope>NUCLEOTIDE SEQUENCE [LARGE SCALE GENOMIC DNA]</scope>
    <source>
        <strain evidence="1 2">DSM 7382</strain>
    </source>
</reference>
<evidence type="ECO:0000313" key="2">
    <source>
        <dbReference type="Proteomes" id="UP001385951"/>
    </source>
</evidence>
<comment type="caution">
    <text evidence="1">The sequence shown here is derived from an EMBL/GenBank/DDBJ whole genome shotgun (WGS) entry which is preliminary data.</text>
</comment>
<keyword evidence="2" id="KW-1185">Reference proteome</keyword>
<gene>
    <name evidence="1" type="ORF">QCA50_013925</name>
</gene>
<dbReference type="AlphaFoldDB" id="A0AAW0FZ24"/>
<dbReference type="Proteomes" id="UP001385951">
    <property type="component" value="Unassembled WGS sequence"/>
</dbReference>
<accession>A0AAW0FZ24</accession>
<sequence>MKKEDSTVNSITSEKLQAQVSTAIIEEDNLDTENKIGLNYYLQSDIYTQDELDEQYKKIRLKLDLRLLPIIN</sequence>